<sequence>MEVGRGAEITGACILILAALAGIAGSVPALIGAGALSVFLLARYAYMSLVFGQVAGSLVVERDVGKRIARSTTDIDVDLEIRATIPPGIRALIRDIPPEGGEVIEGDPAVWLNGPLDDAYHLHYRMNVPVTGSVRFGGVSLSVADPFFPCSGTLSAESMRLPSVLMKPNRFFLSSRGGGMHNGAEDRRRISGTTGVVRSIREYVEGDAVRNIDWKISAKYGSLYVREYAAEDQEPPLLVLDVPQVMVTDSDRSALTGAVMSAIATWMQETGNVSLMIVRGAGVIAFHPREPDYGAILASISASWSARQDTWFYRSRPFTSIRRDIAALNSRGGAGANGGDGAREYVASLASVYGAVLEERPVTVFERQVSEAVSKVRPGKISIFSCFAGDLSHLALVADIAARFDVGVDIWTEKDQDRQQILKRAGISGGLVEVKAA</sequence>
<proteinExistence type="predicted"/>
<dbReference type="Proteomes" id="UP000292580">
    <property type="component" value="Unassembled WGS sequence"/>
</dbReference>
<comment type="caution">
    <text evidence="3">The sequence shown here is derived from an EMBL/GenBank/DDBJ whole genome shotgun (WGS) entry which is preliminary data.</text>
</comment>
<name>A0A483CRI5_9EURY</name>
<keyword evidence="1" id="KW-0472">Membrane</keyword>
<feature type="transmembrane region" description="Helical" evidence="1">
    <location>
        <begin position="12"/>
        <end position="35"/>
    </location>
</feature>
<evidence type="ECO:0000313" key="4">
    <source>
        <dbReference type="Proteomes" id="UP000292580"/>
    </source>
</evidence>
<dbReference type="RefSeq" id="WP_130646991.1">
    <property type="nucleotide sequence ID" value="NZ_PGCL01000003.1"/>
</dbReference>
<evidence type="ECO:0000313" key="3">
    <source>
        <dbReference type="EMBL" id="TAJ43931.1"/>
    </source>
</evidence>
<dbReference type="PANTHER" id="PTHR34351">
    <property type="entry name" value="SLR1927 PROTEIN-RELATED"/>
    <property type="match status" value="1"/>
</dbReference>
<accession>A0A483CRI5</accession>
<reference evidence="3 4" key="1">
    <citation type="submission" date="2017-11" db="EMBL/GenBank/DDBJ databases">
        <title>Isolation and Characterization of Methanofollis Species from Methane Seep Offshore SW Taiwan.</title>
        <authorList>
            <person name="Teng N.-H."/>
            <person name="Lai M.-C."/>
            <person name="Chen S.-C."/>
        </authorList>
    </citation>
    <scope>NUCLEOTIDE SEQUENCE [LARGE SCALE GENOMIC DNA]</scope>
    <source>
        <strain evidence="3 4">FWC-SCC2</strain>
    </source>
</reference>
<dbReference type="OrthoDB" id="3263at2157"/>
<dbReference type="AlphaFoldDB" id="A0A483CRI5"/>
<dbReference type="Pfam" id="PF01882">
    <property type="entry name" value="DUF58"/>
    <property type="match status" value="1"/>
</dbReference>
<organism evidence="3 4">
    <name type="scientific">Methanofollis fontis</name>
    <dbReference type="NCBI Taxonomy" id="2052832"/>
    <lineage>
        <taxon>Archaea</taxon>
        <taxon>Methanobacteriati</taxon>
        <taxon>Methanobacteriota</taxon>
        <taxon>Stenosarchaea group</taxon>
        <taxon>Methanomicrobia</taxon>
        <taxon>Methanomicrobiales</taxon>
        <taxon>Methanomicrobiaceae</taxon>
        <taxon>Methanofollis</taxon>
    </lineage>
</organism>
<evidence type="ECO:0000259" key="2">
    <source>
        <dbReference type="Pfam" id="PF01882"/>
    </source>
</evidence>
<dbReference type="EMBL" id="PGCL01000003">
    <property type="protein sequence ID" value="TAJ43931.1"/>
    <property type="molecule type" value="Genomic_DNA"/>
</dbReference>
<dbReference type="InterPro" id="IPR002881">
    <property type="entry name" value="DUF58"/>
</dbReference>
<evidence type="ECO:0000256" key="1">
    <source>
        <dbReference type="SAM" id="Phobius"/>
    </source>
</evidence>
<keyword evidence="1" id="KW-0812">Transmembrane</keyword>
<feature type="domain" description="DUF58" evidence="2">
    <location>
        <begin position="200"/>
        <end position="279"/>
    </location>
</feature>
<protein>
    <recommendedName>
        <fullName evidence="2">DUF58 domain-containing protein</fullName>
    </recommendedName>
</protein>
<gene>
    <name evidence="3" type="ORF">CUJ86_07695</name>
</gene>
<keyword evidence="4" id="KW-1185">Reference proteome</keyword>
<keyword evidence="1" id="KW-1133">Transmembrane helix</keyword>